<dbReference type="PANTHER" id="PTHR11730:SF6">
    <property type="entry name" value="AMMONIUM TRANSPORTER"/>
    <property type="match status" value="1"/>
</dbReference>
<feature type="transmembrane region" description="Helical" evidence="8">
    <location>
        <begin position="170"/>
        <end position="194"/>
    </location>
</feature>
<reference evidence="10" key="1">
    <citation type="submission" date="2021-01" db="EMBL/GenBank/DDBJ databases">
        <authorList>
            <person name="Corre E."/>
            <person name="Pelletier E."/>
            <person name="Niang G."/>
            <person name="Scheremetjew M."/>
            <person name="Finn R."/>
            <person name="Kale V."/>
            <person name="Holt S."/>
            <person name="Cochrane G."/>
            <person name="Meng A."/>
            <person name="Brown T."/>
            <person name="Cohen L."/>
        </authorList>
    </citation>
    <scope>NUCLEOTIDE SEQUENCE</scope>
    <source>
        <strain evidence="10">SoJaBio B1-5/56/2</strain>
    </source>
</reference>
<evidence type="ECO:0000259" key="9">
    <source>
        <dbReference type="Pfam" id="PF00909"/>
    </source>
</evidence>
<dbReference type="AlphaFoldDB" id="A0A7S4N3D1"/>
<feature type="domain" description="Ammonium transporter AmtB-like" evidence="9">
    <location>
        <begin position="131"/>
        <end position="547"/>
    </location>
</feature>
<dbReference type="InterPro" id="IPR024041">
    <property type="entry name" value="NH4_transpt_AmtB-like_dom"/>
</dbReference>
<gene>
    <name evidence="10" type="ORF">NAES01612_LOCUS201</name>
</gene>
<dbReference type="SUPFAM" id="SSF111352">
    <property type="entry name" value="Ammonium transporter"/>
    <property type="match status" value="1"/>
</dbReference>
<feature type="transmembrane region" description="Helical" evidence="8">
    <location>
        <begin position="495"/>
        <end position="518"/>
    </location>
</feature>
<dbReference type="GO" id="GO:0005886">
    <property type="term" value="C:plasma membrane"/>
    <property type="evidence" value="ECO:0007669"/>
    <property type="project" value="UniProtKB-SubCell"/>
</dbReference>
<feature type="transmembrane region" description="Helical" evidence="8">
    <location>
        <begin position="325"/>
        <end position="342"/>
    </location>
</feature>
<dbReference type="GO" id="GO:0097272">
    <property type="term" value="P:ammonium homeostasis"/>
    <property type="evidence" value="ECO:0007669"/>
    <property type="project" value="TreeGrafter"/>
</dbReference>
<evidence type="ECO:0000256" key="5">
    <source>
        <dbReference type="ARBA" id="ARBA00022989"/>
    </source>
</evidence>
<feature type="transmembrane region" description="Helical" evidence="8">
    <location>
        <begin position="277"/>
        <end position="304"/>
    </location>
</feature>
<keyword evidence="3 8" id="KW-0813">Transport</keyword>
<dbReference type="InterPro" id="IPR001905">
    <property type="entry name" value="Ammonium_transpt"/>
</dbReference>
<evidence type="ECO:0000256" key="2">
    <source>
        <dbReference type="ARBA" id="ARBA00005887"/>
    </source>
</evidence>
<dbReference type="Gene3D" id="1.10.3430.10">
    <property type="entry name" value="Ammonium transporter AmtB like domains"/>
    <property type="match status" value="1"/>
</dbReference>
<evidence type="ECO:0000256" key="3">
    <source>
        <dbReference type="ARBA" id="ARBA00022448"/>
    </source>
</evidence>
<evidence type="ECO:0000313" key="10">
    <source>
        <dbReference type="EMBL" id="CAE2263353.1"/>
    </source>
</evidence>
<evidence type="ECO:0000256" key="7">
    <source>
        <dbReference type="ARBA" id="ARBA00023177"/>
    </source>
</evidence>
<evidence type="ECO:0000256" key="6">
    <source>
        <dbReference type="ARBA" id="ARBA00023136"/>
    </source>
</evidence>
<feature type="transmembrane region" description="Helical" evidence="8">
    <location>
        <begin position="395"/>
        <end position="426"/>
    </location>
</feature>
<comment type="similarity">
    <text evidence="2 8">Belongs to the ammonia transporter channel (TC 1.A.11.2) family.</text>
</comment>
<feature type="transmembrane region" description="Helical" evidence="8">
    <location>
        <begin position="239"/>
        <end position="262"/>
    </location>
</feature>
<keyword evidence="4 8" id="KW-0812">Transmembrane</keyword>
<name>A0A7S4N3D1_9EUKA</name>
<dbReference type="InterPro" id="IPR029020">
    <property type="entry name" value="Ammonium/urea_transptr"/>
</dbReference>
<feature type="transmembrane region" description="Helical" evidence="8">
    <location>
        <begin position="130"/>
        <end position="149"/>
    </location>
</feature>
<sequence>MLLFFPLSRAVDPLFSTSPSSSPLLLPFHTHTHTLSSGAKTMKTSVVLSLLVVLLALLGALEAKKAPLRVSNFNGARFSSGVPTTTSKDLASFYGSVNVEGDVSEQEVRQTPIIVTESMWNQLTTDINNFFVLTMGTLVFLMQLGFVLLEAGMVRSKNIVNLLFKNIMDVCIGCVGWYFFGFAFFAGSGNSFIGHDHFALKDVGEPGEDGTFTVWFYSFTFAATAATIASGCMAERTQLVGYLIFTFICVSFTYPVVAHWIWSTDGWLGVYSGDPPIASFGCLDFAGGLVVHLVGGLHGIVGTLCLGPRLGRFDNDGPKPQGHNIVLVAEGTFVLWFGWYGFNSGSTFAVTDGISEVASLAAVNSTLAAAFGAIVSLAFSTVVDKRMDLGATMNGILAGLVAITSPCVYIEPWAAVIIGMVAGVLYQLSARALIFLKVDDPIDAFPVHAVNGIWAAFSVGLFCEDDRVLTIHPFIENDSGTYDHGLFVGGGGRQLAAQIVGIVVVSAWSLVLASICFVPVKFLGLLRVPVMEERMGLDEAKHGGHAYPEHSLIMRTLATRLLSKDQE</sequence>
<keyword evidence="5 8" id="KW-1133">Transmembrane helix</keyword>
<dbReference type="PANTHER" id="PTHR11730">
    <property type="entry name" value="AMMONIUM TRANSPORTER"/>
    <property type="match status" value="1"/>
</dbReference>
<keyword evidence="7 8" id="KW-0924">Ammonia transport</keyword>
<dbReference type="NCBIfam" id="TIGR00836">
    <property type="entry name" value="amt"/>
    <property type="match status" value="1"/>
</dbReference>
<protein>
    <recommendedName>
        <fullName evidence="8">Ammonium transporter</fullName>
    </recommendedName>
</protein>
<dbReference type="GO" id="GO:0008519">
    <property type="term" value="F:ammonium channel activity"/>
    <property type="evidence" value="ECO:0007669"/>
    <property type="project" value="InterPro"/>
</dbReference>
<evidence type="ECO:0000256" key="4">
    <source>
        <dbReference type="ARBA" id="ARBA00022692"/>
    </source>
</evidence>
<dbReference type="FunFam" id="1.10.3430.10:FF:000008">
    <property type="entry name" value="Ammonium transporter"/>
    <property type="match status" value="1"/>
</dbReference>
<feature type="transmembrane region" description="Helical" evidence="8">
    <location>
        <begin position="44"/>
        <end position="61"/>
    </location>
</feature>
<proteinExistence type="inferred from homology"/>
<evidence type="ECO:0000256" key="1">
    <source>
        <dbReference type="ARBA" id="ARBA00004141"/>
    </source>
</evidence>
<accession>A0A7S4N3D1</accession>
<dbReference type="EMBL" id="HBKR01000376">
    <property type="protein sequence ID" value="CAE2263353.1"/>
    <property type="molecule type" value="Transcribed_RNA"/>
</dbReference>
<comment type="subcellular location">
    <subcellularLocation>
        <location evidence="8">Cell membrane</location>
        <topology evidence="8">Multi-pass membrane protein</topology>
    </subcellularLocation>
    <subcellularLocation>
        <location evidence="1">Membrane</location>
        <topology evidence="1">Multi-pass membrane protein</topology>
    </subcellularLocation>
</comment>
<organism evidence="10">
    <name type="scientific">Paramoeba aestuarina</name>
    <dbReference type="NCBI Taxonomy" id="180227"/>
    <lineage>
        <taxon>Eukaryota</taxon>
        <taxon>Amoebozoa</taxon>
        <taxon>Discosea</taxon>
        <taxon>Flabellinia</taxon>
        <taxon>Dactylopodida</taxon>
        <taxon>Paramoebidae</taxon>
        <taxon>Paramoeba</taxon>
    </lineage>
</organism>
<evidence type="ECO:0000256" key="8">
    <source>
        <dbReference type="RuleBase" id="RU362002"/>
    </source>
</evidence>
<feature type="transmembrane region" description="Helical" evidence="8">
    <location>
        <begin position="362"/>
        <end position="383"/>
    </location>
</feature>
<dbReference type="Pfam" id="PF00909">
    <property type="entry name" value="Ammonium_transp"/>
    <property type="match status" value="1"/>
</dbReference>
<keyword evidence="6 8" id="KW-0472">Membrane</keyword>
<feature type="transmembrane region" description="Helical" evidence="8">
    <location>
        <begin position="214"/>
        <end position="232"/>
    </location>
</feature>